<dbReference type="AlphaFoldDB" id="A0A9J6EZT6"/>
<dbReference type="EMBL" id="JABSTU010000001">
    <property type="protein sequence ID" value="KAH8039769.1"/>
    <property type="molecule type" value="Genomic_DNA"/>
</dbReference>
<dbReference type="VEuPathDB" id="VectorBase:LOC119174257"/>
<accession>A0A9J6EZT6</accession>
<feature type="region of interest" description="Disordered" evidence="1">
    <location>
        <begin position="1"/>
        <end position="36"/>
    </location>
</feature>
<comment type="caution">
    <text evidence="2">The sequence shown here is derived from an EMBL/GenBank/DDBJ whole genome shotgun (WGS) entry which is preliminary data.</text>
</comment>
<feature type="compositionally biased region" description="Basic and acidic residues" evidence="1">
    <location>
        <begin position="145"/>
        <end position="174"/>
    </location>
</feature>
<gene>
    <name evidence="2" type="ORF">HPB51_008701</name>
</gene>
<reference evidence="2" key="2">
    <citation type="submission" date="2021-09" db="EMBL/GenBank/DDBJ databases">
        <authorList>
            <person name="Jia N."/>
            <person name="Wang J."/>
            <person name="Shi W."/>
            <person name="Du L."/>
            <person name="Sun Y."/>
            <person name="Zhan W."/>
            <person name="Jiang J."/>
            <person name="Wang Q."/>
            <person name="Zhang B."/>
            <person name="Ji P."/>
            <person name="Sakyi L.B."/>
            <person name="Cui X."/>
            <person name="Yuan T."/>
            <person name="Jiang B."/>
            <person name="Yang W."/>
            <person name="Lam T.T.-Y."/>
            <person name="Chang Q."/>
            <person name="Ding S."/>
            <person name="Wang X."/>
            <person name="Zhu J."/>
            <person name="Ruan X."/>
            <person name="Zhao L."/>
            <person name="Wei J."/>
            <person name="Que T."/>
            <person name="Du C."/>
            <person name="Cheng J."/>
            <person name="Dai P."/>
            <person name="Han X."/>
            <person name="Huang E."/>
            <person name="Gao Y."/>
            <person name="Liu J."/>
            <person name="Shao H."/>
            <person name="Ye R."/>
            <person name="Li L."/>
            <person name="Wei W."/>
            <person name="Wang X."/>
            <person name="Wang C."/>
            <person name="Huo Q."/>
            <person name="Li W."/>
            <person name="Guo W."/>
            <person name="Chen H."/>
            <person name="Chen S."/>
            <person name="Zhou L."/>
            <person name="Zhou L."/>
            <person name="Ni X."/>
            <person name="Tian J."/>
            <person name="Zhou Y."/>
            <person name="Sheng Y."/>
            <person name="Liu T."/>
            <person name="Pan Y."/>
            <person name="Xia L."/>
            <person name="Li J."/>
            <person name="Zhao F."/>
            <person name="Cao W."/>
        </authorList>
    </citation>
    <scope>NUCLEOTIDE SEQUENCE</scope>
    <source>
        <strain evidence="2">Rmic-2018</strain>
        <tissue evidence="2">Larvae</tissue>
    </source>
</reference>
<sequence length="289" mass="30853">MTSPDSGGSVDYDRTDAISNGEVRVDTDLPESGRYVDSGRVRVDADVIGASDSRFLPGCVSCRIKKVAMSMQGEWETRGKKKKPAKEGSQQQQQQQQQQKGDQGGPASSNKENRGGPRGEGGPPRNMPRGSGGGGRGGGRGGSWKNKEIEKNERNLEDGRTGERTGERTGDMRPRGGSRRGGRGGRGGGIGGGRGSRTFQNRGLGGHDGFPQSMDTWTNSTSTGGQRPSRGSQQQQQQQDTMAVAQSCAVRFELSSAAFQRERRLAVEEWGESALFECLLGPDTPTACD</sequence>
<protein>
    <submittedName>
        <fullName evidence="2">Uncharacterized protein</fullName>
    </submittedName>
</protein>
<feature type="region of interest" description="Disordered" evidence="1">
    <location>
        <begin position="70"/>
        <end position="244"/>
    </location>
</feature>
<keyword evidence="3" id="KW-1185">Reference proteome</keyword>
<feature type="compositionally biased region" description="Low complexity" evidence="1">
    <location>
        <begin position="90"/>
        <end position="99"/>
    </location>
</feature>
<organism evidence="2 3">
    <name type="scientific">Rhipicephalus microplus</name>
    <name type="common">Cattle tick</name>
    <name type="synonym">Boophilus microplus</name>
    <dbReference type="NCBI Taxonomy" id="6941"/>
    <lineage>
        <taxon>Eukaryota</taxon>
        <taxon>Metazoa</taxon>
        <taxon>Ecdysozoa</taxon>
        <taxon>Arthropoda</taxon>
        <taxon>Chelicerata</taxon>
        <taxon>Arachnida</taxon>
        <taxon>Acari</taxon>
        <taxon>Parasitiformes</taxon>
        <taxon>Ixodida</taxon>
        <taxon>Ixodoidea</taxon>
        <taxon>Ixodidae</taxon>
        <taxon>Rhipicephalinae</taxon>
        <taxon>Rhipicephalus</taxon>
        <taxon>Boophilus</taxon>
    </lineage>
</organism>
<dbReference type="Proteomes" id="UP000821866">
    <property type="component" value="Chromosome 1"/>
</dbReference>
<feature type="compositionally biased region" description="Gly residues" evidence="1">
    <location>
        <begin position="130"/>
        <end position="142"/>
    </location>
</feature>
<feature type="compositionally biased region" description="Low complexity" evidence="1">
    <location>
        <begin position="220"/>
        <end position="239"/>
    </location>
</feature>
<evidence type="ECO:0000256" key="1">
    <source>
        <dbReference type="SAM" id="MobiDB-lite"/>
    </source>
</evidence>
<evidence type="ECO:0000313" key="3">
    <source>
        <dbReference type="Proteomes" id="UP000821866"/>
    </source>
</evidence>
<evidence type="ECO:0000313" key="2">
    <source>
        <dbReference type="EMBL" id="KAH8039769.1"/>
    </source>
</evidence>
<proteinExistence type="predicted"/>
<reference evidence="2" key="1">
    <citation type="journal article" date="2020" name="Cell">
        <title>Large-Scale Comparative Analyses of Tick Genomes Elucidate Their Genetic Diversity and Vector Capacities.</title>
        <authorList>
            <consortium name="Tick Genome and Microbiome Consortium (TIGMIC)"/>
            <person name="Jia N."/>
            <person name="Wang J."/>
            <person name="Shi W."/>
            <person name="Du L."/>
            <person name="Sun Y."/>
            <person name="Zhan W."/>
            <person name="Jiang J.F."/>
            <person name="Wang Q."/>
            <person name="Zhang B."/>
            <person name="Ji P."/>
            <person name="Bell-Sakyi L."/>
            <person name="Cui X.M."/>
            <person name="Yuan T.T."/>
            <person name="Jiang B.G."/>
            <person name="Yang W.F."/>
            <person name="Lam T.T."/>
            <person name="Chang Q.C."/>
            <person name="Ding S.J."/>
            <person name="Wang X.J."/>
            <person name="Zhu J.G."/>
            <person name="Ruan X.D."/>
            <person name="Zhao L."/>
            <person name="Wei J.T."/>
            <person name="Ye R.Z."/>
            <person name="Que T.C."/>
            <person name="Du C.H."/>
            <person name="Zhou Y.H."/>
            <person name="Cheng J.X."/>
            <person name="Dai P.F."/>
            <person name="Guo W.B."/>
            <person name="Han X.H."/>
            <person name="Huang E.J."/>
            <person name="Li L.F."/>
            <person name="Wei W."/>
            <person name="Gao Y.C."/>
            <person name="Liu J.Z."/>
            <person name="Shao H.Z."/>
            <person name="Wang X."/>
            <person name="Wang C.C."/>
            <person name="Yang T.C."/>
            <person name="Huo Q.B."/>
            <person name="Li W."/>
            <person name="Chen H.Y."/>
            <person name="Chen S.E."/>
            <person name="Zhou L.G."/>
            <person name="Ni X.B."/>
            <person name="Tian J.H."/>
            <person name="Sheng Y."/>
            <person name="Liu T."/>
            <person name="Pan Y.S."/>
            <person name="Xia L.Y."/>
            <person name="Li J."/>
            <person name="Zhao F."/>
            <person name="Cao W.C."/>
        </authorList>
    </citation>
    <scope>NUCLEOTIDE SEQUENCE</scope>
    <source>
        <strain evidence="2">Rmic-2018</strain>
    </source>
</reference>
<name>A0A9J6EZT6_RHIMP</name>
<feature type="compositionally biased region" description="Gly residues" evidence="1">
    <location>
        <begin position="184"/>
        <end position="195"/>
    </location>
</feature>